<gene>
    <name evidence="1" type="ORF">IBL26_00085</name>
</gene>
<comment type="caution">
    <text evidence="1">The sequence shown here is derived from an EMBL/GenBank/DDBJ whole genome shotgun (WGS) entry which is preliminary data.</text>
</comment>
<evidence type="ECO:0000313" key="2">
    <source>
        <dbReference type="Proteomes" id="UP000626026"/>
    </source>
</evidence>
<sequence length="58" mass="6331">MKGIRQDGLHLAAMPGLRGLHSILLPPPVPFWPASPAWGVLGFVMQAQRRGDRTALML</sequence>
<proteinExistence type="predicted"/>
<dbReference type="RefSeq" id="WP_187782400.1">
    <property type="nucleotide sequence ID" value="NZ_JACTVA010000001.1"/>
</dbReference>
<evidence type="ECO:0000313" key="1">
    <source>
        <dbReference type="EMBL" id="MBC9205214.1"/>
    </source>
</evidence>
<accession>A0ABR7RF81</accession>
<reference evidence="1 2" key="1">
    <citation type="journal article" date="2013" name="Int. J. Syst. Evol. Microbiol.">
        <title>Roseomonas aerophila sp. nov., isolated from air.</title>
        <authorList>
            <person name="Kim S.J."/>
            <person name="Weon H.Y."/>
            <person name="Ahn J.H."/>
            <person name="Hong S.B."/>
            <person name="Seok S.J."/>
            <person name="Whang K.S."/>
            <person name="Kwon S.W."/>
        </authorList>
    </citation>
    <scope>NUCLEOTIDE SEQUENCE [LARGE SCALE GENOMIC DNA]</scope>
    <source>
        <strain evidence="1 2">NBRC 108923</strain>
    </source>
</reference>
<dbReference type="Proteomes" id="UP000626026">
    <property type="component" value="Unassembled WGS sequence"/>
</dbReference>
<name>A0ABR7RF81_9PROT</name>
<protein>
    <submittedName>
        <fullName evidence="1">Uncharacterized protein</fullName>
    </submittedName>
</protein>
<organism evidence="1 2">
    <name type="scientific">Teichococcus aerophilus</name>
    <dbReference type="NCBI Taxonomy" id="1224513"/>
    <lineage>
        <taxon>Bacteria</taxon>
        <taxon>Pseudomonadati</taxon>
        <taxon>Pseudomonadota</taxon>
        <taxon>Alphaproteobacteria</taxon>
        <taxon>Acetobacterales</taxon>
        <taxon>Roseomonadaceae</taxon>
        <taxon>Roseomonas</taxon>
    </lineage>
</organism>
<keyword evidence="2" id="KW-1185">Reference proteome</keyword>
<dbReference type="EMBL" id="JACTVA010000001">
    <property type="protein sequence ID" value="MBC9205214.1"/>
    <property type="molecule type" value="Genomic_DNA"/>
</dbReference>